<dbReference type="InterPro" id="IPR019587">
    <property type="entry name" value="Polyketide_cyclase/dehydratase"/>
</dbReference>
<dbReference type="CDD" id="cd07812">
    <property type="entry name" value="SRPBCC"/>
    <property type="match status" value="1"/>
</dbReference>
<dbReference type="Proteomes" id="UP000444960">
    <property type="component" value="Unassembled WGS sequence"/>
</dbReference>
<keyword evidence="2" id="KW-1185">Reference proteome</keyword>
<sequence length="145" mass="15263">MAKTSDSIHLDLSPEDTFAAAADLSRYDDWLVLHDGWRSPLPTADELGKGTQVSSVVSVKGARVRFAWEIEKFDRPREVVLKGAGKGGVKAKINLTVAPDGDGSRITFLIDLGGLPLMGPVGKAAAAAVKGDIGTSLEKFAALFA</sequence>
<name>A0A7I9V6R0_9ACTN</name>
<comment type="caution">
    <text evidence="1">The sequence shown here is derived from an EMBL/GenBank/DDBJ whole genome shotgun (WGS) entry which is preliminary data.</text>
</comment>
<dbReference type="Pfam" id="PF10604">
    <property type="entry name" value="Polyketide_cyc2"/>
    <property type="match status" value="1"/>
</dbReference>
<dbReference type="RefSeq" id="WP_161894911.1">
    <property type="nucleotide sequence ID" value="NZ_BJOV01000003.1"/>
</dbReference>
<dbReference type="SUPFAM" id="SSF55961">
    <property type="entry name" value="Bet v1-like"/>
    <property type="match status" value="1"/>
</dbReference>
<evidence type="ECO:0000313" key="2">
    <source>
        <dbReference type="Proteomes" id="UP000444960"/>
    </source>
</evidence>
<reference evidence="2" key="1">
    <citation type="submission" date="2019-06" db="EMBL/GenBank/DDBJ databases">
        <title>Gordonia isolated from sludge of a wastewater treatment plant.</title>
        <authorList>
            <person name="Tamura T."/>
            <person name="Aoyama K."/>
            <person name="Kang Y."/>
            <person name="Saito S."/>
            <person name="Akiyama N."/>
            <person name="Yazawa K."/>
            <person name="Gonoi T."/>
            <person name="Mikami Y."/>
        </authorList>
    </citation>
    <scope>NUCLEOTIDE SEQUENCE [LARGE SCALE GENOMIC DNA]</scope>
    <source>
        <strain evidence="2">NBRC 107696</strain>
    </source>
</reference>
<accession>A0A7I9V6R0</accession>
<proteinExistence type="predicted"/>
<dbReference type="EMBL" id="BJOV01000003">
    <property type="protein sequence ID" value="GEE01065.1"/>
    <property type="molecule type" value="Genomic_DNA"/>
</dbReference>
<dbReference type="InterPro" id="IPR023393">
    <property type="entry name" value="START-like_dom_sf"/>
</dbReference>
<evidence type="ECO:0000313" key="1">
    <source>
        <dbReference type="EMBL" id="GEE01065.1"/>
    </source>
</evidence>
<dbReference type="OrthoDB" id="3681637at2"/>
<protein>
    <submittedName>
        <fullName evidence="1">Toxin Rv0910/MT0934</fullName>
    </submittedName>
</protein>
<dbReference type="Gene3D" id="3.30.530.20">
    <property type="match status" value="1"/>
</dbReference>
<organism evidence="1 2">
    <name type="scientific">Gordonia spumicola</name>
    <dbReference type="NCBI Taxonomy" id="589161"/>
    <lineage>
        <taxon>Bacteria</taxon>
        <taxon>Bacillati</taxon>
        <taxon>Actinomycetota</taxon>
        <taxon>Actinomycetes</taxon>
        <taxon>Mycobacteriales</taxon>
        <taxon>Gordoniaceae</taxon>
        <taxon>Gordonia</taxon>
    </lineage>
</organism>
<gene>
    <name evidence="1" type="ORF">nbrc107696_15110</name>
</gene>
<dbReference type="AlphaFoldDB" id="A0A7I9V6R0"/>